<feature type="coiled-coil region" evidence="1">
    <location>
        <begin position="24"/>
        <end position="275"/>
    </location>
</feature>
<dbReference type="Proteomes" id="UP001054252">
    <property type="component" value="Unassembled WGS sequence"/>
</dbReference>
<evidence type="ECO:0000256" key="2">
    <source>
        <dbReference type="SAM" id="Phobius"/>
    </source>
</evidence>
<proteinExistence type="predicted"/>
<keyword evidence="4" id="KW-1185">Reference proteome</keyword>
<dbReference type="EMBL" id="BPVZ01000043">
    <property type="protein sequence ID" value="GKV15481.1"/>
    <property type="molecule type" value="Genomic_DNA"/>
</dbReference>
<protein>
    <recommendedName>
        <fullName evidence="5">Peroxisomal and mitochondrial division factor 2-like</fullName>
    </recommendedName>
</protein>
<keyword evidence="2" id="KW-0812">Transmembrane</keyword>
<keyword evidence="2" id="KW-0472">Membrane</keyword>
<evidence type="ECO:0000256" key="1">
    <source>
        <dbReference type="SAM" id="Coils"/>
    </source>
</evidence>
<feature type="transmembrane region" description="Helical" evidence="2">
    <location>
        <begin position="296"/>
        <end position="317"/>
    </location>
</feature>
<dbReference type="SUPFAM" id="SSF57997">
    <property type="entry name" value="Tropomyosin"/>
    <property type="match status" value="1"/>
</dbReference>
<evidence type="ECO:0000313" key="4">
    <source>
        <dbReference type="Proteomes" id="UP001054252"/>
    </source>
</evidence>
<keyword evidence="2" id="KW-1133">Transmembrane helix</keyword>
<dbReference type="AlphaFoldDB" id="A0AAV5JSS9"/>
<reference evidence="3 4" key="1">
    <citation type="journal article" date="2021" name="Commun. Biol.">
        <title>The genome of Shorea leprosula (Dipterocarpaceae) highlights the ecological relevance of drought in aseasonal tropical rainforests.</title>
        <authorList>
            <person name="Ng K.K.S."/>
            <person name="Kobayashi M.J."/>
            <person name="Fawcett J.A."/>
            <person name="Hatakeyama M."/>
            <person name="Paape T."/>
            <person name="Ng C.H."/>
            <person name="Ang C.C."/>
            <person name="Tnah L.H."/>
            <person name="Lee C.T."/>
            <person name="Nishiyama T."/>
            <person name="Sese J."/>
            <person name="O'Brien M.J."/>
            <person name="Copetti D."/>
            <person name="Mohd Noor M.I."/>
            <person name="Ong R.C."/>
            <person name="Putra M."/>
            <person name="Sireger I.Z."/>
            <person name="Indrioko S."/>
            <person name="Kosugi Y."/>
            <person name="Izuno A."/>
            <person name="Isagi Y."/>
            <person name="Lee S.L."/>
            <person name="Shimizu K.K."/>
        </authorList>
    </citation>
    <scope>NUCLEOTIDE SEQUENCE [LARGE SCALE GENOMIC DNA]</scope>
    <source>
        <strain evidence="3">214</strain>
    </source>
</reference>
<evidence type="ECO:0000313" key="3">
    <source>
        <dbReference type="EMBL" id="GKV15481.1"/>
    </source>
</evidence>
<name>A0AAV5JSS9_9ROSI</name>
<evidence type="ECO:0008006" key="5">
    <source>
        <dbReference type="Google" id="ProtNLM"/>
    </source>
</evidence>
<organism evidence="3 4">
    <name type="scientific">Rubroshorea leprosula</name>
    <dbReference type="NCBI Taxonomy" id="152421"/>
    <lineage>
        <taxon>Eukaryota</taxon>
        <taxon>Viridiplantae</taxon>
        <taxon>Streptophyta</taxon>
        <taxon>Embryophyta</taxon>
        <taxon>Tracheophyta</taxon>
        <taxon>Spermatophyta</taxon>
        <taxon>Magnoliopsida</taxon>
        <taxon>eudicotyledons</taxon>
        <taxon>Gunneridae</taxon>
        <taxon>Pentapetalae</taxon>
        <taxon>rosids</taxon>
        <taxon>malvids</taxon>
        <taxon>Malvales</taxon>
        <taxon>Dipterocarpaceae</taxon>
        <taxon>Rubroshorea</taxon>
    </lineage>
</organism>
<comment type="caution">
    <text evidence="3">The sequence shown here is derived from an EMBL/GenBank/DDBJ whole genome shotgun (WGS) entry which is preliminary data.</text>
</comment>
<accession>A0AAV5JSS9</accession>
<gene>
    <name evidence="3" type="ORF">SLEP1_g26268</name>
</gene>
<dbReference type="Gene3D" id="1.10.287.1490">
    <property type="match status" value="1"/>
</dbReference>
<sequence length="322" mass="37043">MADSTIINGEVDDQSVEDFFDADQRENESKVSQLTRKVEALESEKGELIRENTEIKEKIKELTLEVDLLKGEEQQMKARLEDMERELDQSDDDKKLLDSIAARAVDLESEVARLQHDLINAMNEGEEANVEVGKLKKELREKGLKIEDLERGIESLKKAKAESEKKMRELERKMGVLEVREMEGKSKKLRAEEEIRDRIDEREREISVFKKKVEELEIVVKETGVELQKWETEKQTIERELRESENKARAMEGKILQLQNEVEEAEKVIVDLKEREVGKARNIPESICDAEKELNLPIMAAGSIGAALVFSVAFYLCSGRRQ</sequence>
<keyword evidence="1" id="KW-0175">Coiled coil</keyword>